<dbReference type="GO" id="GO:0008270">
    <property type="term" value="F:zinc ion binding"/>
    <property type="evidence" value="ECO:0007669"/>
    <property type="project" value="InterPro"/>
</dbReference>
<dbReference type="AlphaFoldDB" id="G7DY49"/>
<organism evidence="8 9">
    <name type="scientific">Mixia osmundae (strain CBS 9802 / IAM 14324 / JCM 22182 / KY 12970)</name>
    <dbReference type="NCBI Taxonomy" id="764103"/>
    <lineage>
        <taxon>Eukaryota</taxon>
        <taxon>Fungi</taxon>
        <taxon>Dikarya</taxon>
        <taxon>Basidiomycota</taxon>
        <taxon>Pucciniomycotina</taxon>
        <taxon>Mixiomycetes</taxon>
        <taxon>Mixiales</taxon>
        <taxon>Mixiaceae</taxon>
        <taxon>Mixia</taxon>
    </lineage>
</organism>
<dbReference type="Proteomes" id="UP000009131">
    <property type="component" value="Unassembled WGS sequence"/>
</dbReference>
<dbReference type="GO" id="GO:0005634">
    <property type="term" value="C:nucleus"/>
    <property type="evidence" value="ECO:0007669"/>
    <property type="project" value="UniProtKB-SubCell"/>
</dbReference>
<proteinExistence type="predicted"/>
<dbReference type="GO" id="GO:0003677">
    <property type="term" value="F:DNA binding"/>
    <property type="evidence" value="ECO:0007669"/>
    <property type="project" value="UniProtKB-KW"/>
</dbReference>
<dbReference type="HOGENOM" id="CLU_067866_0_0_1"/>
<dbReference type="CDD" id="cd00067">
    <property type="entry name" value="GAL4"/>
    <property type="match status" value="1"/>
</dbReference>
<evidence type="ECO:0000256" key="4">
    <source>
        <dbReference type="ARBA" id="ARBA00023163"/>
    </source>
</evidence>
<dbReference type="InterPro" id="IPR050987">
    <property type="entry name" value="AtrR-like"/>
</dbReference>
<feature type="compositionally biased region" description="Polar residues" evidence="6">
    <location>
        <begin position="74"/>
        <end position="92"/>
    </location>
</feature>
<evidence type="ECO:0000259" key="7">
    <source>
        <dbReference type="PROSITE" id="PS50048"/>
    </source>
</evidence>
<keyword evidence="4" id="KW-0804">Transcription</keyword>
<dbReference type="OrthoDB" id="39175at2759"/>
<keyword evidence="2" id="KW-0805">Transcription regulation</keyword>
<dbReference type="InParanoid" id="G7DY49"/>
<feature type="domain" description="Zn(2)-C6 fungal-type" evidence="7">
    <location>
        <begin position="20"/>
        <end position="49"/>
    </location>
</feature>
<reference evidence="8 9" key="2">
    <citation type="journal article" date="2012" name="Open Biol.">
        <title>Characteristics of nucleosomes and linker DNA regions on the genome of the basidiomycete Mixia osmundae revealed by mono- and dinucleosome mapping.</title>
        <authorList>
            <person name="Nishida H."/>
            <person name="Kondo S."/>
            <person name="Matsumoto T."/>
            <person name="Suzuki Y."/>
            <person name="Yoshikawa H."/>
            <person name="Taylor T.D."/>
            <person name="Sugiyama J."/>
        </authorList>
    </citation>
    <scope>NUCLEOTIDE SEQUENCE [LARGE SCALE GENOMIC DNA]</scope>
    <source>
        <strain evidence="9">CBS 9802 / IAM 14324 / JCM 22182 / KY 12970</strain>
    </source>
</reference>
<feature type="compositionally biased region" description="Low complexity" evidence="6">
    <location>
        <begin position="229"/>
        <end position="239"/>
    </location>
</feature>
<evidence type="ECO:0000256" key="1">
    <source>
        <dbReference type="ARBA" id="ARBA00004123"/>
    </source>
</evidence>
<comment type="caution">
    <text evidence="8">The sequence shown here is derived from an EMBL/GenBank/DDBJ whole genome shotgun (WGS) entry which is preliminary data.</text>
</comment>
<feature type="region of interest" description="Disordered" evidence="6">
    <location>
        <begin position="226"/>
        <end position="262"/>
    </location>
</feature>
<dbReference type="EMBL" id="BABT02000062">
    <property type="protein sequence ID" value="GAA95509.1"/>
    <property type="molecule type" value="Genomic_DNA"/>
</dbReference>
<evidence type="ECO:0000313" key="9">
    <source>
        <dbReference type="Proteomes" id="UP000009131"/>
    </source>
</evidence>
<dbReference type="PROSITE" id="PS00463">
    <property type="entry name" value="ZN2_CY6_FUNGAL_1"/>
    <property type="match status" value="1"/>
</dbReference>
<gene>
    <name evidence="8" type="primary">Mo02164</name>
    <name evidence="8" type="ORF">E5Q_02164</name>
</gene>
<evidence type="ECO:0000256" key="2">
    <source>
        <dbReference type="ARBA" id="ARBA00023015"/>
    </source>
</evidence>
<evidence type="ECO:0000256" key="6">
    <source>
        <dbReference type="SAM" id="MobiDB-lite"/>
    </source>
</evidence>
<dbReference type="InterPro" id="IPR001138">
    <property type="entry name" value="Zn2Cys6_DnaBD"/>
</dbReference>
<dbReference type="InterPro" id="IPR036864">
    <property type="entry name" value="Zn2-C6_fun-type_DNA-bd_sf"/>
</dbReference>
<evidence type="ECO:0000256" key="5">
    <source>
        <dbReference type="ARBA" id="ARBA00023242"/>
    </source>
</evidence>
<keyword evidence="9" id="KW-1185">Reference proteome</keyword>
<dbReference type="STRING" id="764103.G7DY49"/>
<reference evidence="8 9" key="1">
    <citation type="journal article" date="2011" name="J. Gen. Appl. Microbiol.">
        <title>Draft genome sequencing of the enigmatic basidiomycete Mixia osmundae.</title>
        <authorList>
            <person name="Nishida H."/>
            <person name="Nagatsuka Y."/>
            <person name="Sugiyama J."/>
        </authorList>
    </citation>
    <scope>NUCLEOTIDE SEQUENCE [LARGE SCALE GENOMIC DNA]</scope>
    <source>
        <strain evidence="9">CBS 9802 / IAM 14324 / JCM 22182 / KY 12970</strain>
    </source>
</reference>
<keyword evidence="5" id="KW-0539">Nucleus</keyword>
<evidence type="ECO:0000256" key="3">
    <source>
        <dbReference type="ARBA" id="ARBA00023125"/>
    </source>
</evidence>
<dbReference type="eggNOG" id="ENOG502RB8P">
    <property type="taxonomic scope" value="Eukaryota"/>
</dbReference>
<sequence>MRTNREAAMLDKKRTRISLACLRCRQRKIRCDGAEICEHCRLAGVECEHVKVTREQNAEARARKERAKARKQISDSPNRPSLARASTTNNASAKIEATSGSALKRAKSFSPVRADHLQAQPVPNGLTLPHPRSPVVSSTTPHWAWYPTDASSYGHQLVHPPASLVPRDYHPPLHPQAQDLIHPTQPHLDALMRYGLAYSQDDAHLPLHPAQGLYPVLPNLSPAAFTHRTQSNSTSTSSSLQHHDESLLTSATTSPMEQAKSISASPAGYFHHPLEPLDAGDDIIGPAQAMMSTLGHEPIYTITNPYHRYVPPSPARQHASFLSCCGSREMRCNVRDCGTKLRNSMNSLYLA</sequence>
<dbReference type="Pfam" id="PF00172">
    <property type="entry name" value="Zn_clus"/>
    <property type="match status" value="1"/>
</dbReference>
<name>G7DY49_MIXOS</name>
<comment type="subcellular location">
    <subcellularLocation>
        <location evidence="1">Nucleus</location>
    </subcellularLocation>
</comment>
<accession>G7DY49</accession>
<dbReference type="PROSITE" id="PS50048">
    <property type="entry name" value="ZN2_CY6_FUNGAL_2"/>
    <property type="match status" value="1"/>
</dbReference>
<feature type="region of interest" description="Disordered" evidence="6">
    <location>
        <begin position="56"/>
        <end position="108"/>
    </location>
</feature>
<protein>
    <recommendedName>
        <fullName evidence="7">Zn(2)-C6 fungal-type domain-containing protein</fullName>
    </recommendedName>
</protein>
<dbReference type="SUPFAM" id="SSF57701">
    <property type="entry name" value="Zn2/Cys6 DNA-binding domain"/>
    <property type="match status" value="1"/>
</dbReference>
<dbReference type="PANTHER" id="PTHR46910">
    <property type="entry name" value="TRANSCRIPTION FACTOR PDR1"/>
    <property type="match status" value="1"/>
</dbReference>
<keyword evidence="3" id="KW-0238">DNA-binding</keyword>
<dbReference type="RefSeq" id="XP_014570021.1">
    <property type="nucleotide sequence ID" value="XM_014714535.1"/>
</dbReference>
<feature type="compositionally biased region" description="Polar residues" evidence="6">
    <location>
        <begin position="247"/>
        <end position="262"/>
    </location>
</feature>
<dbReference type="Gene3D" id="4.10.240.10">
    <property type="entry name" value="Zn(2)-C6 fungal-type DNA-binding domain"/>
    <property type="match status" value="1"/>
</dbReference>
<evidence type="ECO:0000313" key="8">
    <source>
        <dbReference type="EMBL" id="GAA95509.1"/>
    </source>
</evidence>
<dbReference type="GO" id="GO:0000981">
    <property type="term" value="F:DNA-binding transcription factor activity, RNA polymerase II-specific"/>
    <property type="evidence" value="ECO:0007669"/>
    <property type="project" value="InterPro"/>
</dbReference>
<dbReference type="PANTHER" id="PTHR46910:SF37">
    <property type="entry name" value="ZN(II)2CYS6 TRANSCRIPTION FACTOR (EUROFUNG)"/>
    <property type="match status" value="1"/>
</dbReference>
<dbReference type="SMART" id="SM00066">
    <property type="entry name" value="GAL4"/>
    <property type="match status" value="1"/>
</dbReference>